<keyword evidence="1" id="KW-0805">Transcription regulation</keyword>
<dbReference type="PRINTS" id="PR00455">
    <property type="entry name" value="HTHTETR"/>
</dbReference>
<reference evidence="8" key="1">
    <citation type="journal article" date="2019" name="Int. J. Syst. Evol. Microbiol.">
        <title>The Global Catalogue of Microorganisms (GCM) 10K type strain sequencing project: providing services to taxonomists for standard genome sequencing and annotation.</title>
        <authorList>
            <consortium name="The Broad Institute Genomics Platform"/>
            <consortium name="The Broad Institute Genome Sequencing Center for Infectious Disease"/>
            <person name="Wu L."/>
            <person name="Ma J."/>
        </authorList>
    </citation>
    <scope>NUCLEOTIDE SEQUENCE [LARGE SCALE GENOMIC DNA]</scope>
    <source>
        <strain evidence="8">JCM 16014</strain>
    </source>
</reference>
<keyword evidence="2 4" id="KW-0238">DNA-binding</keyword>
<comment type="caution">
    <text evidence="7">The sequence shown here is derived from an EMBL/GenBank/DDBJ whole genome shotgun (WGS) entry which is preliminary data.</text>
</comment>
<dbReference type="Pfam" id="PF00440">
    <property type="entry name" value="TetR_N"/>
    <property type="match status" value="1"/>
</dbReference>
<protein>
    <recommendedName>
        <fullName evidence="6">HTH tetR-type domain-containing protein</fullName>
    </recommendedName>
</protein>
<dbReference type="SUPFAM" id="SSF48498">
    <property type="entry name" value="Tetracyclin repressor-like, C-terminal domain"/>
    <property type="match status" value="1"/>
</dbReference>
<evidence type="ECO:0000313" key="8">
    <source>
        <dbReference type="Proteomes" id="UP001500751"/>
    </source>
</evidence>
<evidence type="ECO:0000256" key="4">
    <source>
        <dbReference type="PROSITE-ProRule" id="PRU00335"/>
    </source>
</evidence>
<evidence type="ECO:0000256" key="5">
    <source>
        <dbReference type="SAM" id="MobiDB-lite"/>
    </source>
</evidence>
<evidence type="ECO:0000259" key="6">
    <source>
        <dbReference type="PROSITE" id="PS50977"/>
    </source>
</evidence>
<evidence type="ECO:0000256" key="1">
    <source>
        <dbReference type="ARBA" id="ARBA00023015"/>
    </source>
</evidence>
<dbReference type="Proteomes" id="UP001500751">
    <property type="component" value="Unassembled WGS sequence"/>
</dbReference>
<dbReference type="EMBL" id="BAAAQN010000103">
    <property type="protein sequence ID" value="GAA2065451.1"/>
    <property type="molecule type" value="Genomic_DNA"/>
</dbReference>
<evidence type="ECO:0000256" key="2">
    <source>
        <dbReference type="ARBA" id="ARBA00023125"/>
    </source>
</evidence>
<evidence type="ECO:0000313" key="7">
    <source>
        <dbReference type="EMBL" id="GAA2065451.1"/>
    </source>
</evidence>
<feature type="DNA-binding region" description="H-T-H motif" evidence="4">
    <location>
        <begin position="26"/>
        <end position="45"/>
    </location>
</feature>
<dbReference type="InterPro" id="IPR036271">
    <property type="entry name" value="Tet_transcr_reg_TetR-rel_C_sf"/>
</dbReference>
<keyword evidence="3" id="KW-0804">Transcription</keyword>
<sequence>MSTDTRTRLLQGTIDALRAQGIAGVSARNIAAAAGVNQALVFYHFGSVDELLVAASLWSTEQQVAEYRERLEGVRSLRELQSVGRDLHAQERAAGNVAVLGQMLAGAQTNPVFAAATRDAVGLWVVEIERVLTRVLAGSPLGEVADVPGLARAVSASFMGMELMAVVDPEGDEAAFRAMDQLGALLEYLDELGPAARRAVRVAVRRSVRKKGGGGGGGVGSGGAGGGGVGSGGGAGSGGGDGAGVGGGGAGSGEAGGE</sequence>
<name>A0ABP5H8C8_9ACTN</name>
<feature type="region of interest" description="Disordered" evidence="5">
    <location>
        <begin position="209"/>
        <end position="258"/>
    </location>
</feature>
<proteinExistence type="predicted"/>
<dbReference type="InterPro" id="IPR001647">
    <property type="entry name" value="HTH_TetR"/>
</dbReference>
<feature type="domain" description="HTH tetR-type" evidence="6">
    <location>
        <begin position="3"/>
        <end position="63"/>
    </location>
</feature>
<dbReference type="SUPFAM" id="SSF46689">
    <property type="entry name" value="Homeodomain-like"/>
    <property type="match status" value="1"/>
</dbReference>
<organism evidence="7 8">
    <name type="scientific">Catenulispora yoronensis</name>
    <dbReference type="NCBI Taxonomy" id="450799"/>
    <lineage>
        <taxon>Bacteria</taxon>
        <taxon>Bacillati</taxon>
        <taxon>Actinomycetota</taxon>
        <taxon>Actinomycetes</taxon>
        <taxon>Catenulisporales</taxon>
        <taxon>Catenulisporaceae</taxon>
        <taxon>Catenulispora</taxon>
    </lineage>
</organism>
<keyword evidence="8" id="KW-1185">Reference proteome</keyword>
<gene>
    <name evidence="7" type="ORF">GCM10009839_91350</name>
</gene>
<dbReference type="InterPro" id="IPR009057">
    <property type="entry name" value="Homeodomain-like_sf"/>
</dbReference>
<dbReference type="PANTHER" id="PTHR47506:SF6">
    <property type="entry name" value="HTH-TYPE TRANSCRIPTIONAL REPRESSOR NEMR"/>
    <property type="match status" value="1"/>
</dbReference>
<evidence type="ECO:0000256" key="3">
    <source>
        <dbReference type="ARBA" id="ARBA00023163"/>
    </source>
</evidence>
<feature type="compositionally biased region" description="Gly residues" evidence="5">
    <location>
        <begin position="213"/>
        <end position="258"/>
    </location>
</feature>
<dbReference type="PROSITE" id="PS50977">
    <property type="entry name" value="HTH_TETR_2"/>
    <property type="match status" value="1"/>
</dbReference>
<accession>A0ABP5H8C8</accession>
<dbReference type="Gene3D" id="1.10.357.10">
    <property type="entry name" value="Tetracycline Repressor, domain 2"/>
    <property type="match status" value="1"/>
</dbReference>
<dbReference type="PANTHER" id="PTHR47506">
    <property type="entry name" value="TRANSCRIPTIONAL REGULATORY PROTEIN"/>
    <property type="match status" value="1"/>
</dbReference>